<dbReference type="SUPFAM" id="SSF52047">
    <property type="entry name" value="RNI-like"/>
    <property type="match status" value="1"/>
</dbReference>
<gene>
    <name evidence="3" type="ORF">FSB_LOCUS48336</name>
</gene>
<evidence type="ECO:0000313" key="3">
    <source>
        <dbReference type="EMBL" id="SPD20454.1"/>
    </source>
</evidence>
<dbReference type="InterPro" id="IPR053781">
    <property type="entry name" value="F-box_AtFBL13-like"/>
</dbReference>
<name>A0A2N9I8K5_FAGSY</name>
<dbReference type="InterPro" id="IPR001810">
    <property type="entry name" value="F-box_dom"/>
</dbReference>
<dbReference type="CDD" id="cd22160">
    <property type="entry name" value="F-box_AtFBL13-like"/>
    <property type="match status" value="1"/>
</dbReference>
<dbReference type="InterPro" id="IPR036047">
    <property type="entry name" value="F-box-like_dom_sf"/>
</dbReference>
<organism evidence="3">
    <name type="scientific">Fagus sylvatica</name>
    <name type="common">Beechnut</name>
    <dbReference type="NCBI Taxonomy" id="28930"/>
    <lineage>
        <taxon>Eukaryota</taxon>
        <taxon>Viridiplantae</taxon>
        <taxon>Streptophyta</taxon>
        <taxon>Embryophyta</taxon>
        <taxon>Tracheophyta</taxon>
        <taxon>Spermatophyta</taxon>
        <taxon>Magnoliopsida</taxon>
        <taxon>eudicotyledons</taxon>
        <taxon>Gunneridae</taxon>
        <taxon>Pentapetalae</taxon>
        <taxon>rosids</taxon>
        <taxon>fabids</taxon>
        <taxon>Fagales</taxon>
        <taxon>Fagaceae</taxon>
        <taxon>Fagus</taxon>
    </lineage>
</organism>
<dbReference type="PANTHER" id="PTHR31900:SF34">
    <property type="entry name" value="EMB|CAB62440.1-RELATED"/>
    <property type="match status" value="1"/>
</dbReference>
<dbReference type="Gene3D" id="3.80.10.10">
    <property type="entry name" value="Ribonuclease Inhibitor"/>
    <property type="match status" value="1"/>
</dbReference>
<dbReference type="Pfam" id="PF23622">
    <property type="entry name" value="LRR_At1g61320_AtMIF1"/>
    <property type="match status" value="1"/>
</dbReference>
<evidence type="ECO:0008006" key="4">
    <source>
        <dbReference type="Google" id="ProtNLM"/>
    </source>
</evidence>
<dbReference type="InterPro" id="IPR032675">
    <property type="entry name" value="LRR_dom_sf"/>
</dbReference>
<dbReference type="Pfam" id="PF00646">
    <property type="entry name" value="F-box"/>
    <property type="match status" value="1"/>
</dbReference>
<reference evidence="3" key="1">
    <citation type="submission" date="2018-02" db="EMBL/GenBank/DDBJ databases">
        <authorList>
            <person name="Cohen D.B."/>
            <person name="Kent A.D."/>
        </authorList>
    </citation>
    <scope>NUCLEOTIDE SEQUENCE</scope>
</reference>
<dbReference type="EMBL" id="OIVN01005013">
    <property type="protein sequence ID" value="SPD20454.1"/>
    <property type="molecule type" value="Genomic_DNA"/>
</dbReference>
<dbReference type="AlphaFoldDB" id="A0A2N9I8K5"/>
<feature type="domain" description="At1g61320/AtMIF1 LRR" evidence="2">
    <location>
        <begin position="82"/>
        <end position="433"/>
    </location>
</feature>
<sequence>MAGKNLDMFKKLSDHLIVIIISMLPFKEAARTSVLSKRWCHIWRETRNIEFDERPFVDFHESEEKQATQRQGFMDFVLQWVQNYEGRDIEKFQLTCSKPENFHGDIQRCIAFATTHNVKELGLDFSDPTWDEKNLENHDALFDLPLNVYGHVVLESLKLFSCKFLDSEFMNFVALKQVSLGWLELRESFIEALLVNCPLLESLSLKKCWNLYHLHVTGENLRLTSLVVDKCDLLTDWVVIEAPKLRYLKYSGTNAIFDVEIDRNHMEEADLDFGLEFEQHEATGHHLYKLLQHLYPIKVLTVCSYMLQFVPLGEEPLRMDFDMNIRHLIMKTTMHPYEFFGIRFFLNSCPRLETLTLNIIGPGRVFADYNPPMELIPDKFWLQWSNVLVCLHRSLKVVEVKGFKGKYHEVSLLLYLIFFGRVLERIDITVSKEEDGNGGNEDVYRGRAESLKTFKKASQGLQISIN</sequence>
<dbReference type="InterPro" id="IPR050232">
    <property type="entry name" value="FBL13/AtMIF1-like"/>
</dbReference>
<proteinExistence type="predicted"/>
<feature type="domain" description="F-box" evidence="1">
    <location>
        <begin position="11"/>
        <end position="45"/>
    </location>
</feature>
<evidence type="ECO:0000259" key="2">
    <source>
        <dbReference type="Pfam" id="PF23622"/>
    </source>
</evidence>
<accession>A0A2N9I8K5</accession>
<evidence type="ECO:0000259" key="1">
    <source>
        <dbReference type="Pfam" id="PF00646"/>
    </source>
</evidence>
<dbReference type="PANTHER" id="PTHR31900">
    <property type="entry name" value="F-BOX/RNI SUPERFAMILY PROTEIN-RELATED"/>
    <property type="match status" value="1"/>
</dbReference>
<dbReference type="SUPFAM" id="SSF81383">
    <property type="entry name" value="F-box domain"/>
    <property type="match status" value="1"/>
</dbReference>
<dbReference type="InterPro" id="IPR055357">
    <property type="entry name" value="LRR_At1g61320_AtMIF1"/>
</dbReference>
<protein>
    <recommendedName>
        <fullName evidence="4">F-box domain-containing protein</fullName>
    </recommendedName>
</protein>